<evidence type="ECO:0000256" key="1">
    <source>
        <dbReference type="SAM" id="MobiDB-lite"/>
    </source>
</evidence>
<feature type="compositionally biased region" description="Polar residues" evidence="1">
    <location>
        <begin position="160"/>
        <end position="174"/>
    </location>
</feature>
<feature type="region of interest" description="Disordered" evidence="1">
    <location>
        <begin position="153"/>
        <end position="185"/>
    </location>
</feature>
<proteinExistence type="predicted"/>
<keyword evidence="3" id="KW-1185">Reference proteome</keyword>
<evidence type="ECO:0000313" key="2">
    <source>
        <dbReference type="EMBL" id="EDT12299.1"/>
    </source>
</evidence>
<dbReference type="AlphaFoldDB" id="B1FUI9"/>
<evidence type="ECO:0008006" key="4">
    <source>
        <dbReference type="Google" id="ProtNLM"/>
    </source>
</evidence>
<dbReference type="EMBL" id="ABLD01000002">
    <property type="protein sequence ID" value="EDT12299.1"/>
    <property type="molecule type" value="Genomic_DNA"/>
</dbReference>
<evidence type="ECO:0000313" key="3">
    <source>
        <dbReference type="Proteomes" id="UP000005045"/>
    </source>
</evidence>
<dbReference type="InterPro" id="IPR009758">
    <property type="entry name" value="DUF1326"/>
</dbReference>
<sequence>MTDQISENIDVIPEWQIAGEWFDVCSCNSPCPCTFAQPPTNNHCEVLWAYRINEGHYGATQMAGLKVVLIAGFTGNLWDGAMLNPGVFFDAAADEDQRQALVAIFTGQAGGWMKQFVPTHVSGIKGVEFANISVEVDSALERWSVAVEDKVEASGRAMSGPTSDPTKRLQSYNPPGSEVGPTDAPVTWGKSVAGRWKAFGFDQNIPAGQASKHIPFNWHGPDAP</sequence>
<dbReference type="Pfam" id="PF07040">
    <property type="entry name" value="DUF1326"/>
    <property type="match status" value="1"/>
</dbReference>
<dbReference type="InterPro" id="IPR014581">
    <property type="entry name" value="UCP033303"/>
</dbReference>
<name>B1FUI9_PARG4</name>
<comment type="caution">
    <text evidence="2">The sequence shown here is derived from an EMBL/GenBank/DDBJ whole genome shotgun (WGS) entry which is preliminary data.</text>
</comment>
<dbReference type="RefSeq" id="WP_006047423.1">
    <property type="nucleotide sequence ID" value="NZ_ABLD01000002.1"/>
</dbReference>
<accession>B1FUI9</accession>
<organism evidence="2 3">
    <name type="scientific">Paraburkholderia graminis (strain ATCC 700544 / DSM 17151 / LMG 18924 / NCIMB 13744 / C4D1M)</name>
    <dbReference type="NCBI Taxonomy" id="396598"/>
    <lineage>
        <taxon>Bacteria</taxon>
        <taxon>Pseudomonadati</taxon>
        <taxon>Pseudomonadota</taxon>
        <taxon>Betaproteobacteria</taxon>
        <taxon>Burkholderiales</taxon>
        <taxon>Burkholderiaceae</taxon>
        <taxon>Paraburkholderia</taxon>
    </lineage>
</organism>
<reference evidence="2 3" key="1">
    <citation type="submission" date="2008-03" db="EMBL/GenBank/DDBJ databases">
        <title>Sequencing of the draft genome and assembly of Burkholderia graminis C4D1M.</title>
        <authorList>
            <consortium name="US DOE Joint Genome Institute (JGI-PGF)"/>
            <person name="Copeland A."/>
            <person name="Lucas S."/>
            <person name="Lapidus A."/>
            <person name="Glavina del Rio T."/>
            <person name="Dalin E."/>
            <person name="Tice H."/>
            <person name="Bruce D."/>
            <person name="Goodwin L."/>
            <person name="Pitluck S."/>
            <person name="Larimer F."/>
            <person name="Land M.L."/>
            <person name="Hauser L."/>
            <person name="Tiedje J."/>
            <person name="Richardson P."/>
        </authorList>
    </citation>
    <scope>NUCLEOTIDE SEQUENCE [LARGE SCALE GENOMIC DNA]</scope>
    <source>
        <strain evidence="3">ATCC 700544 / DSM 17151 / LMG 18924 / NCIMB 13744 / C4D1M</strain>
    </source>
</reference>
<gene>
    <name evidence="2" type="ORF">BgramDRAFT_0863</name>
</gene>
<protein>
    <recommendedName>
        <fullName evidence="4">DUF1326 domain-containing protein</fullName>
    </recommendedName>
</protein>
<dbReference type="PIRSF" id="PIRSF033303">
    <property type="entry name" value="UCP033303"/>
    <property type="match status" value="1"/>
</dbReference>
<dbReference type="Proteomes" id="UP000005045">
    <property type="component" value="Unassembled WGS sequence"/>
</dbReference>